<protein>
    <submittedName>
        <fullName evidence="1">Uncharacterized protein</fullName>
    </submittedName>
</protein>
<organism evidence="1 2">
    <name type="scientific">Spirosoma profusum</name>
    <dbReference type="NCBI Taxonomy" id="2771354"/>
    <lineage>
        <taxon>Bacteria</taxon>
        <taxon>Pseudomonadati</taxon>
        <taxon>Bacteroidota</taxon>
        <taxon>Cytophagia</taxon>
        <taxon>Cytophagales</taxon>
        <taxon>Cytophagaceae</taxon>
        <taxon>Spirosoma</taxon>
    </lineage>
</organism>
<evidence type="ECO:0000313" key="2">
    <source>
        <dbReference type="Proteomes" id="UP000598820"/>
    </source>
</evidence>
<dbReference type="EMBL" id="JACWZY010000011">
    <property type="protein sequence ID" value="MBD2701935.1"/>
    <property type="molecule type" value="Genomic_DNA"/>
</dbReference>
<proteinExistence type="predicted"/>
<evidence type="ECO:0000313" key="1">
    <source>
        <dbReference type="EMBL" id="MBD2701935.1"/>
    </source>
</evidence>
<accession>A0A926XXF9</accession>
<dbReference type="RefSeq" id="WP_190887787.1">
    <property type="nucleotide sequence ID" value="NZ_JACWZY010000011.1"/>
</dbReference>
<dbReference type="Proteomes" id="UP000598820">
    <property type="component" value="Unassembled WGS sequence"/>
</dbReference>
<gene>
    <name evidence="1" type="ORF">IC229_14900</name>
</gene>
<dbReference type="AlphaFoldDB" id="A0A926XXF9"/>
<reference evidence="1" key="1">
    <citation type="submission" date="2020-09" db="EMBL/GenBank/DDBJ databases">
        <authorList>
            <person name="Kim M.K."/>
        </authorList>
    </citation>
    <scope>NUCLEOTIDE SEQUENCE</scope>
    <source>
        <strain evidence="1">BT702</strain>
    </source>
</reference>
<name>A0A926XXF9_9BACT</name>
<comment type="caution">
    <text evidence="1">The sequence shown here is derived from an EMBL/GenBank/DDBJ whole genome shotgun (WGS) entry which is preliminary data.</text>
</comment>
<sequence length="116" mass="13569">MITFLFTLNYVAMTIRFPEQEIEMMRNYFKKIASGETQKQSDGLQHDSPEWTTIFLLLRKLLAYGIHNNVATLQGTNYVALQSKTQKSRDMLVNVHAHLDEFENLLATYLVNRKDR</sequence>
<keyword evidence="2" id="KW-1185">Reference proteome</keyword>